<feature type="signal peptide" evidence="1">
    <location>
        <begin position="1"/>
        <end position="28"/>
    </location>
</feature>
<sequence length="375" mass="40731">MKTMSTFPLPTMLLLLLLSLGELRCGMTGSISQVTVPETGVYIVTMVNDLNETQWTYVILQINGIDTDFKAYGYHNLTGGLSVAIPLSAGDRVGGKTNSILASNGAIRLNLGFVGQDKNNFGTFHCKGDVWVDINGDLFAHFYRSYTKAGTWSTITKKYLFDVPKNGVYWVMARPHAPTYVWSTFVIGDGLFEAYTGEGLPSSASGAFYLTTPSQLSIELVGALRLSGDTMLSYVYMEGNTPEQLGRAVSPMAFTSSVGLREGTYGADEKVAFCNDTDLDMGDMYNANTRVFSISISGTYVISLRGHPYKGKALKLDLYRNLQVVFTSFADDWVSSGQAGVFDLAAGDTLYVVAGGKRTVGKNTMISIALLRKKS</sequence>
<feature type="chain" id="PRO_5042960884" description="C1q domain-containing protein" evidence="1">
    <location>
        <begin position="29"/>
        <end position="375"/>
    </location>
</feature>
<evidence type="ECO:0000259" key="2">
    <source>
        <dbReference type="PROSITE" id="PS50871"/>
    </source>
</evidence>
<dbReference type="Proteomes" id="UP001374579">
    <property type="component" value="Unassembled WGS sequence"/>
</dbReference>
<organism evidence="3 4">
    <name type="scientific">Littorina saxatilis</name>
    <dbReference type="NCBI Taxonomy" id="31220"/>
    <lineage>
        <taxon>Eukaryota</taxon>
        <taxon>Metazoa</taxon>
        <taxon>Spiralia</taxon>
        <taxon>Lophotrochozoa</taxon>
        <taxon>Mollusca</taxon>
        <taxon>Gastropoda</taxon>
        <taxon>Caenogastropoda</taxon>
        <taxon>Littorinimorpha</taxon>
        <taxon>Littorinoidea</taxon>
        <taxon>Littorinidae</taxon>
        <taxon>Littorina</taxon>
    </lineage>
</organism>
<dbReference type="EMBL" id="JBAMIC010004070">
    <property type="protein sequence ID" value="KAK7088161.1"/>
    <property type="molecule type" value="Genomic_DNA"/>
</dbReference>
<evidence type="ECO:0000313" key="3">
    <source>
        <dbReference type="EMBL" id="KAK7088161.1"/>
    </source>
</evidence>
<reference evidence="3 4" key="1">
    <citation type="submission" date="2024-02" db="EMBL/GenBank/DDBJ databases">
        <title>Chromosome-scale genome assembly of the rough periwinkle Littorina saxatilis.</title>
        <authorList>
            <person name="De Jode A."/>
            <person name="Faria R."/>
            <person name="Formenti G."/>
            <person name="Sims Y."/>
            <person name="Smith T.P."/>
            <person name="Tracey A."/>
            <person name="Wood J.M.D."/>
            <person name="Zagrodzka Z.B."/>
            <person name="Johannesson K."/>
            <person name="Butlin R.K."/>
            <person name="Leder E.H."/>
        </authorList>
    </citation>
    <scope>NUCLEOTIDE SEQUENCE [LARGE SCALE GENOMIC DNA]</scope>
    <source>
        <strain evidence="3">Snail1</strain>
        <tissue evidence="3">Muscle</tissue>
    </source>
</reference>
<proteinExistence type="predicted"/>
<dbReference type="PROSITE" id="PS50871">
    <property type="entry name" value="C1Q"/>
    <property type="match status" value="1"/>
</dbReference>
<name>A0AAN9AJU5_9CAEN</name>
<evidence type="ECO:0000256" key="1">
    <source>
        <dbReference type="SAM" id="SignalP"/>
    </source>
</evidence>
<accession>A0AAN9AJU5</accession>
<dbReference type="Gene3D" id="2.60.120.40">
    <property type="match status" value="1"/>
</dbReference>
<feature type="domain" description="C1q" evidence="2">
    <location>
        <begin position="249"/>
        <end position="375"/>
    </location>
</feature>
<comment type="caution">
    <text evidence="3">The sequence shown here is derived from an EMBL/GenBank/DDBJ whole genome shotgun (WGS) entry which is preliminary data.</text>
</comment>
<dbReference type="SUPFAM" id="SSF49842">
    <property type="entry name" value="TNF-like"/>
    <property type="match status" value="1"/>
</dbReference>
<keyword evidence="4" id="KW-1185">Reference proteome</keyword>
<keyword evidence="1" id="KW-0732">Signal</keyword>
<dbReference type="InterPro" id="IPR001073">
    <property type="entry name" value="C1q_dom"/>
</dbReference>
<evidence type="ECO:0000313" key="4">
    <source>
        <dbReference type="Proteomes" id="UP001374579"/>
    </source>
</evidence>
<gene>
    <name evidence="3" type="ORF">V1264_022108</name>
</gene>
<protein>
    <recommendedName>
        <fullName evidence="2">C1q domain-containing protein</fullName>
    </recommendedName>
</protein>
<dbReference type="InterPro" id="IPR008983">
    <property type="entry name" value="Tumour_necrosis_fac-like_dom"/>
</dbReference>
<dbReference type="AlphaFoldDB" id="A0AAN9AJU5"/>